<protein>
    <submittedName>
        <fullName evidence="6">Bacteriohemerythrin</fullName>
    </submittedName>
</protein>
<dbReference type="EMBL" id="AP022853">
    <property type="protein sequence ID" value="BCB28044.1"/>
    <property type="molecule type" value="Genomic_DNA"/>
</dbReference>
<dbReference type="KEGG" id="slac:SKTS_29300"/>
<evidence type="ECO:0000256" key="2">
    <source>
        <dbReference type="ARBA" id="ARBA00022621"/>
    </source>
</evidence>
<dbReference type="InterPro" id="IPR050669">
    <property type="entry name" value="Hemerythrin"/>
</dbReference>
<evidence type="ECO:0000259" key="5">
    <source>
        <dbReference type="Pfam" id="PF01814"/>
    </source>
</evidence>
<comment type="similarity">
    <text evidence="1">Belongs to the hemerythrin family.</text>
</comment>
<dbReference type="Gene3D" id="1.20.120.50">
    <property type="entry name" value="Hemerythrin-like"/>
    <property type="match status" value="1"/>
</dbReference>
<keyword evidence="2" id="KW-0561">Oxygen transport</keyword>
<dbReference type="InterPro" id="IPR012312">
    <property type="entry name" value="Hemerythrin-like"/>
</dbReference>
<dbReference type="InterPro" id="IPR012827">
    <property type="entry name" value="Hemerythrin_metal-bd"/>
</dbReference>
<dbReference type="AlphaFoldDB" id="A0A6F8VED6"/>
<dbReference type="PANTHER" id="PTHR37164:SF1">
    <property type="entry name" value="BACTERIOHEMERYTHRIN"/>
    <property type="match status" value="1"/>
</dbReference>
<dbReference type="SUPFAM" id="SSF47188">
    <property type="entry name" value="Hemerythrin-like"/>
    <property type="match status" value="1"/>
</dbReference>
<keyword evidence="2" id="KW-0813">Transport</keyword>
<reference evidence="7" key="1">
    <citation type="submission" date="2020-03" db="EMBL/GenBank/DDBJ databases">
        <title>Complete genome sequence of sulfur-oxidizing bacterium skT11.</title>
        <authorList>
            <person name="Kanda M."/>
            <person name="Kojima H."/>
            <person name="Fukui M."/>
        </authorList>
    </citation>
    <scope>NUCLEOTIDE SEQUENCE [LARGE SCALE GENOMIC DNA]</scope>
    <source>
        <strain evidence="7">skT11</strain>
    </source>
</reference>
<name>A0A6F8VED6_9PROT</name>
<evidence type="ECO:0000256" key="1">
    <source>
        <dbReference type="ARBA" id="ARBA00010587"/>
    </source>
</evidence>
<evidence type="ECO:0000256" key="3">
    <source>
        <dbReference type="ARBA" id="ARBA00022723"/>
    </source>
</evidence>
<sequence>MQKFHLAWDESRHTLGIASIDRQHHALIDMVNALVDAVERNCDPEQIRSQMAKLIRFTEEHFTHEEEIMLRHGFPEREKHALEHQEVLHKAVTMMEDFKPDDANRVVLVTAFLIDCAENHILHDDRELTLFLQEKGLR</sequence>
<dbReference type="PANTHER" id="PTHR37164">
    <property type="entry name" value="BACTERIOHEMERYTHRIN"/>
    <property type="match status" value="1"/>
</dbReference>
<feature type="domain" description="Hemerythrin-like" evidence="5">
    <location>
        <begin position="16"/>
        <end position="128"/>
    </location>
</feature>
<keyword evidence="7" id="KW-1185">Reference proteome</keyword>
<evidence type="ECO:0000256" key="4">
    <source>
        <dbReference type="ARBA" id="ARBA00023004"/>
    </source>
</evidence>
<accession>A0A6F8VED6</accession>
<dbReference type="Pfam" id="PF01814">
    <property type="entry name" value="Hemerythrin"/>
    <property type="match status" value="1"/>
</dbReference>
<organism evidence="6 7">
    <name type="scientific">Sulfurimicrobium lacus</name>
    <dbReference type="NCBI Taxonomy" id="2715678"/>
    <lineage>
        <taxon>Bacteria</taxon>
        <taxon>Pseudomonadati</taxon>
        <taxon>Pseudomonadota</taxon>
        <taxon>Betaproteobacteria</taxon>
        <taxon>Nitrosomonadales</taxon>
        <taxon>Sulfuricellaceae</taxon>
        <taxon>Sulfurimicrobium</taxon>
    </lineage>
</organism>
<evidence type="ECO:0000313" key="6">
    <source>
        <dbReference type="EMBL" id="BCB28044.1"/>
    </source>
</evidence>
<dbReference type="InterPro" id="IPR016131">
    <property type="entry name" value="Haemerythrin_Fe_BS"/>
</dbReference>
<dbReference type="CDD" id="cd12107">
    <property type="entry name" value="Hemerythrin"/>
    <property type="match status" value="1"/>
</dbReference>
<dbReference type="GO" id="GO:0005344">
    <property type="term" value="F:oxygen carrier activity"/>
    <property type="evidence" value="ECO:0007669"/>
    <property type="project" value="UniProtKB-KW"/>
</dbReference>
<dbReference type="NCBIfam" id="NF033749">
    <property type="entry name" value="bact_hemeryth"/>
    <property type="match status" value="1"/>
</dbReference>
<dbReference type="InterPro" id="IPR035938">
    <property type="entry name" value="Hemerythrin-like_sf"/>
</dbReference>
<dbReference type="GO" id="GO:0046872">
    <property type="term" value="F:metal ion binding"/>
    <property type="evidence" value="ECO:0007669"/>
    <property type="project" value="UniProtKB-KW"/>
</dbReference>
<dbReference type="RefSeq" id="WP_173066757.1">
    <property type="nucleotide sequence ID" value="NZ_AP022853.1"/>
</dbReference>
<dbReference type="Proteomes" id="UP000502260">
    <property type="component" value="Chromosome"/>
</dbReference>
<evidence type="ECO:0000313" key="7">
    <source>
        <dbReference type="Proteomes" id="UP000502260"/>
    </source>
</evidence>
<keyword evidence="4" id="KW-0408">Iron</keyword>
<dbReference type="PROSITE" id="PS00550">
    <property type="entry name" value="HEMERYTHRINS"/>
    <property type="match status" value="1"/>
</dbReference>
<keyword evidence="3" id="KW-0479">Metal-binding</keyword>
<dbReference type="NCBIfam" id="TIGR02481">
    <property type="entry name" value="hemeryth_dom"/>
    <property type="match status" value="1"/>
</dbReference>
<gene>
    <name evidence="6" type="ORF">SKTS_29300</name>
</gene>
<proteinExistence type="inferred from homology"/>